<dbReference type="PANTHER" id="PTHR43247">
    <property type="entry name" value="PHOSPHOSERINE AMINOTRANSFERASE"/>
    <property type="match status" value="1"/>
</dbReference>
<evidence type="ECO:0000256" key="9">
    <source>
        <dbReference type="ARBA" id="ARBA00047630"/>
    </source>
</evidence>
<dbReference type="FunFam" id="3.90.1150.10:FF:000006">
    <property type="entry name" value="Phosphoserine aminotransferase"/>
    <property type="match status" value="1"/>
</dbReference>
<dbReference type="InterPro" id="IPR015424">
    <property type="entry name" value="PyrdxlP-dep_Trfase"/>
</dbReference>
<dbReference type="OrthoDB" id="1703350at2759"/>
<dbReference type="EC" id="2.6.1.52" evidence="12"/>
<comment type="similarity">
    <text evidence="3">Belongs to the class-V pyridoxal-phosphate-dependent aminotransferase family. SerC subfamily.</text>
</comment>
<dbReference type="NCBIfam" id="TIGR01364">
    <property type="entry name" value="serC_1"/>
    <property type="match status" value="1"/>
</dbReference>
<dbReference type="CDD" id="cd00611">
    <property type="entry name" value="PSAT_like"/>
    <property type="match status" value="1"/>
</dbReference>
<dbReference type="UniPathway" id="UPA00135">
    <property type="reaction ID" value="UER00197"/>
</dbReference>
<dbReference type="UniPathway" id="UPA00244">
    <property type="reaction ID" value="UER00311"/>
</dbReference>
<evidence type="ECO:0000256" key="8">
    <source>
        <dbReference type="ARBA" id="ARBA00023299"/>
    </source>
</evidence>
<keyword evidence="6 12" id="KW-0808">Transferase</keyword>
<dbReference type="GO" id="GO:0006564">
    <property type="term" value="P:L-serine biosynthetic process"/>
    <property type="evidence" value="ECO:0007669"/>
    <property type="project" value="UniProtKB-KW"/>
</dbReference>
<evidence type="ECO:0000256" key="10">
    <source>
        <dbReference type="ARBA" id="ARBA00049007"/>
    </source>
</evidence>
<dbReference type="SUPFAM" id="SSF53383">
    <property type="entry name" value="PLP-dependent transferases"/>
    <property type="match status" value="1"/>
</dbReference>
<comment type="cofactor">
    <cofactor evidence="1 11">
        <name>pyridoxal 5'-phosphate</name>
        <dbReference type="ChEBI" id="CHEBI:597326"/>
    </cofactor>
</comment>
<comment type="catalytic activity">
    <reaction evidence="10 12">
        <text>O-phospho-L-serine + 2-oxoglutarate = 3-phosphooxypyruvate + L-glutamate</text>
        <dbReference type="Rhea" id="RHEA:14329"/>
        <dbReference type="ChEBI" id="CHEBI:16810"/>
        <dbReference type="ChEBI" id="CHEBI:18110"/>
        <dbReference type="ChEBI" id="CHEBI:29985"/>
        <dbReference type="ChEBI" id="CHEBI:57524"/>
        <dbReference type="EC" id="2.6.1.52"/>
    </reaction>
</comment>
<dbReference type="GeneTree" id="ENSGT00940000153241"/>
<reference evidence="14" key="3">
    <citation type="submission" date="2025-09" db="UniProtKB">
        <authorList>
            <consortium name="Ensembl"/>
        </authorList>
    </citation>
    <scope>IDENTIFICATION</scope>
</reference>
<proteinExistence type="inferred from homology"/>
<dbReference type="GO" id="GO:0004648">
    <property type="term" value="F:O-phospho-L-serine:2-oxoglutarate aminotransferase activity"/>
    <property type="evidence" value="ECO:0007669"/>
    <property type="project" value="UniProtKB-EC"/>
</dbReference>
<evidence type="ECO:0000256" key="5">
    <source>
        <dbReference type="ARBA" id="ARBA00022605"/>
    </source>
</evidence>
<dbReference type="HAMAP" id="MF_00160">
    <property type="entry name" value="SerC_aminotrans_5"/>
    <property type="match status" value="1"/>
</dbReference>
<evidence type="ECO:0000256" key="2">
    <source>
        <dbReference type="ARBA" id="ARBA00005099"/>
    </source>
</evidence>
<gene>
    <name evidence="14" type="primary">PSAT1</name>
    <name evidence="14" type="synonym">psat1</name>
</gene>
<keyword evidence="7" id="KW-0663">Pyridoxal phosphate</keyword>
<dbReference type="InParanoid" id="A0A671XPG8"/>
<dbReference type="Gene3D" id="3.40.640.10">
    <property type="entry name" value="Type I PLP-dependent aspartate aminotransferase-like (Major domain)"/>
    <property type="match status" value="1"/>
</dbReference>
<name>A0A671XPG8_SPAAU</name>
<dbReference type="Ensembl" id="ENSSAUT00010055663.1">
    <property type="protein sequence ID" value="ENSSAUP00010052949.1"/>
    <property type="gene ID" value="ENSSAUG00010021935.1"/>
</dbReference>
<evidence type="ECO:0000256" key="4">
    <source>
        <dbReference type="ARBA" id="ARBA00022576"/>
    </source>
</evidence>
<comment type="pathway">
    <text evidence="2 12">Amino-acid biosynthesis; L-serine biosynthesis; L-serine from 3-phospho-D-glycerate: step 2/3.</text>
</comment>
<reference evidence="14" key="1">
    <citation type="submission" date="2021-04" db="EMBL/GenBank/DDBJ databases">
        <authorList>
            <consortium name="Wellcome Sanger Institute Data Sharing"/>
        </authorList>
    </citation>
    <scope>NUCLEOTIDE SEQUENCE [LARGE SCALE GENOMIC DNA]</scope>
</reference>
<dbReference type="FunCoup" id="A0A671XPG8">
    <property type="interactions" value="973"/>
</dbReference>
<dbReference type="NCBIfam" id="NF003764">
    <property type="entry name" value="PRK05355.1"/>
    <property type="match status" value="1"/>
</dbReference>
<dbReference type="OMA" id="AFVYFCD"/>
<keyword evidence="15" id="KW-1185">Reference proteome</keyword>
<dbReference type="GO" id="GO:0030170">
    <property type="term" value="F:pyridoxal phosphate binding"/>
    <property type="evidence" value="ECO:0007669"/>
    <property type="project" value="TreeGrafter"/>
</dbReference>
<evidence type="ECO:0000256" key="11">
    <source>
        <dbReference type="RuleBase" id="RU004504"/>
    </source>
</evidence>
<dbReference type="PIRSF" id="PIRSF000525">
    <property type="entry name" value="SerC"/>
    <property type="match status" value="1"/>
</dbReference>
<evidence type="ECO:0000256" key="7">
    <source>
        <dbReference type="ARBA" id="ARBA00022898"/>
    </source>
</evidence>
<evidence type="ECO:0000256" key="6">
    <source>
        <dbReference type="ARBA" id="ARBA00022679"/>
    </source>
</evidence>
<dbReference type="InterPro" id="IPR000192">
    <property type="entry name" value="Aminotrans_V_dom"/>
</dbReference>
<dbReference type="InterPro" id="IPR015421">
    <property type="entry name" value="PyrdxlP-dep_Trfase_major"/>
</dbReference>
<evidence type="ECO:0000256" key="12">
    <source>
        <dbReference type="RuleBase" id="RU004505"/>
    </source>
</evidence>
<keyword evidence="4 12" id="KW-0032">Aminotransferase</keyword>
<keyword evidence="8 12" id="KW-0718">Serine biosynthesis</keyword>
<dbReference type="Gene3D" id="3.90.1150.10">
    <property type="entry name" value="Aspartate Aminotransferase, domain 1"/>
    <property type="match status" value="1"/>
</dbReference>
<keyword evidence="5 12" id="KW-0028">Amino-acid biosynthesis</keyword>
<dbReference type="Pfam" id="PF00266">
    <property type="entry name" value="Aminotran_5"/>
    <property type="match status" value="1"/>
</dbReference>
<feature type="domain" description="Aminotransferase class V" evidence="13">
    <location>
        <begin position="8"/>
        <end position="356"/>
    </location>
</feature>
<dbReference type="GO" id="GO:0005737">
    <property type="term" value="C:cytoplasm"/>
    <property type="evidence" value="ECO:0007669"/>
    <property type="project" value="TreeGrafter"/>
</dbReference>
<dbReference type="PROSITE" id="PS00595">
    <property type="entry name" value="AA_TRANSFER_CLASS_5"/>
    <property type="match status" value="1"/>
</dbReference>
<dbReference type="Proteomes" id="UP000472265">
    <property type="component" value="Chromosome 5"/>
</dbReference>
<accession>A0A671XPG8</accession>
<dbReference type="RefSeq" id="XP_030272571.1">
    <property type="nucleotide sequence ID" value="XM_030416711.1"/>
</dbReference>
<sequence length="368" mass="40501">MDQKQTIYFGAGPAKIPQSVLLQAQQELLNYSGTGISVLEMSHRSADFNKILNKSEGLLRELWNIPDNYKVMFLQGGGSGQFSGVPLNLIGLKEDKCADYLVTGTWSSKAAKEAEKYGKVNIVHPKLDAYTKIPDPSSWTLNPSASYVYYCANETVNGVEFNFMPETNGVILVCDMSSNFMSRPVDVSKFGVIFGGAQKNIGCAGVTVVIVREDLLGHALKECPIVLDYKVQAEMNSLYNTPPSFSIYIMGLVLEWTKNNGGCAAMETLSKQKSSMIYDVINASSNFYACPVDTACRSRMNVTFRVGKKEGDEALEKKFVEGASKRGMMALKGHRSVGGIRVSLYNSITVEETEALAAFMKEFQKEHQ</sequence>
<evidence type="ECO:0000313" key="14">
    <source>
        <dbReference type="Ensembl" id="ENSSAUP00010052949.1"/>
    </source>
</evidence>
<evidence type="ECO:0000313" key="15">
    <source>
        <dbReference type="Proteomes" id="UP000472265"/>
    </source>
</evidence>
<evidence type="ECO:0000256" key="1">
    <source>
        <dbReference type="ARBA" id="ARBA00001933"/>
    </source>
</evidence>
<dbReference type="InterPro" id="IPR015422">
    <property type="entry name" value="PyrdxlP-dep_Trfase_small"/>
</dbReference>
<dbReference type="CTD" id="29968"/>
<dbReference type="InterPro" id="IPR022278">
    <property type="entry name" value="Pser_aminoTfrase"/>
</dbReference>
<reference evidence="14" key="2">
    <citation type="submission" date="2025-08" db="UniProtKB">
        <authorList>
            <consortium name="Ensembl"/>
        </authorList>
    </citation>
    <scope>IDENTIFICATION</scope>
</reference>
<dbReference type="GeneID" id="115581543"/>
<evidence type="ECO:0000256" key="3">
    <source>
        <dbReference type="ARBA" id="ARBA00006904"/>
    </source>
</evidence>
<dbReference type="FunFam" id="3.40.640.10:FF:000010">
    <property type="entry name" value="Phosphoserine aminotransferase"/>
    <property type="match status" value="1"/>
</dbReference>
<protein>
    <recommendedName>
        <fullName evidence="12">Phosphoserine aminotransferase</fullName>
        <ecNumber evidence="12">2.6.1.52</ecNumber>
    </recommendedName>
</protein>
<evidence type="ECO:0000259" key="13">
    <source>
        <dbReference type="Pfam" id="PF00266"/>
    </source>
</evidence>
<dbReference type="PANTHER" id="PTHR43247:SF1">
    <property type="entry name" value="PHOSPHOSERINE AMINOTRANSFERASE"/>
    <property type="match status" value="1"/>
</dbReference>
<dbReference type="AlphaFoldDB" id="A0A671XPG8"/>
<comment type="catalytic activity">
    <reaction evidence="9">
        <text>4-(phosphooxy)-L-threonine + 2-oxoglutarate = (R)-3-hydroxy-2-oxo-4-phosphooxybutanoate + L-glutamate</text>
        <dbReference type="Rhea" id="RHEA:16573"/>
        <dbReference type="ChEBI" id="CHEBI:16810"/>
        <dbReference type="ChEBI" id="CHEBI:29985"/>
        <dbReference type="ChEBI" id="CHEBI:58452"/>
        <dbReference type="ChEBI" id="CHEBI:58538"/>
        <dbReference type="EC" id="2.6.1.52"/>
    </reaction>
</comment>
<organism evidence="14 15">
    <name type="scientific">Sparus aurata</name>
    <name type="common">Gilthead sea bream</name>
    <dbReference type="NCBI Taxonomy" id="8175"/>
    <lineage>
        <taxon>Eukaryota</taxon>
        <taxon>Metazoa</taxon>
        <taxon>Chordata</taxon>
        <taxon>Craniata</taxon>
        <taxon>Vertebrata</taxon>
        <taxon>Euteleostomi</taxon>
        <taxon>Actinopterygii</taxon>
        <taxon>Neopterygii</taxon>
        <taxon>Teleostei</taxon>
        <taxon>Neoteleostei</taxon>
        <taxon>Acanthomorphata</taxon>
        <taxon>Eupercaria</taxon>
        <taxon>Spariformes</taxon>
        <taxon>Sparidae</taxon>
        <taxon>Sparus</taxon>
    </lineage>
</organism>
<dbReference type="InterPro" id="IPR020578">
    <property type="entry name" value="Aminotrans_V_PyrdxlP_BS"/>
</dbReference>